<dbReference type="AlphaFoldDB" id="F3QHL8"/>
<comment type="caution">
    <text evidence="1">The sequence shown here is derived from an EMBL/GenBank/DDBJ whole genome shotgun (WGS) entry which is preliminary data.</text>
</comment>
<accession>F3QHL8</accession>
<gene>
    <name evidence="1" type="ORF">HMPREF9439_00415</name>
</gene>
<dbReference type="Proteomes" id="UP000005156">
    <property type="component" value="Unassembled WGS sequence"/>
</dbReference>
<dbReference type="EMBL" id="AFBP01000008">
    <property type="protein sequence ID" value="EGG57125.1"/>
    <property type="molecule type" value="Genomic_DNA"/>
</dbReference>
<dbReference type="RefSeq" id="WP_008863481.1">
    <property type="nucleotide sequence ID" value="NZ_GL883681.1"/>
</dbReference>
<proteinExistence type="predicted"/>
<name>F3QHL8_9BURK</name>
<keyword evidence="2" id="KW-1185">Reference proteome</keyword>
<reference evidence="1 2" key="1">
    <citation type="submission" date="2011-02" db="EMBL/GenBank/DDBJ databases">
        <authorList>
            <person name="Weinstock G."/>
            <person name="Sodergren E."/>
            <person name="Clifton S."/>
            <person name="Fulton L."/>
            <person name="Fulton B."/>
            <person name="Courtney L."/>
            <person name="Fronick C."/>
            <person name="Harrison M."/>
            <person name="Strong C."/>
            <person name="Farmer C."/>
            <person name="Delahaunty K."/>
            <person name="Markovic C."/>
            <person name="Hall O."/>
            <person name="Minx P."/>
            <person name="Tomlinson C."/>
            <person name="Mitreva M."/>
            <person name="Hou S."/>
            <person name="Chen J."/>
            <person name="Wollam A."/>
            <person name="Pepin K.H."/>
            <person name="Johnson M."/>
            <person name="Bhonagiri V."/>
            <person name="Zhang X."/>
            <person name="Suruliraj S."/>
            <person name="Warren W."/>
            <person name="Chinwalla A."/>
            <person name="Mardis E.R."/>
            <person name="Wilson R.K."/>
        </authorList>
    </citation>
    <scope>NUCLEOTIDE SEQUENCE [LARGE SCALE GENOMIC DNA]</scope>
    <source>
        <strain evidence="1 2">YIT 11859</strain>
    </source>
</reference>
<dbReference type="HOGENOM" id="CLU_1531119_0_0_4"/>
<evidence type="ECO:0000313" key="2">
    <source>
        <dbReference type="Proteomes" id="UP000005156"/>
    </source>
</evidence>
<evidence type="ECO:0000313" key="1">
    <source>
        <dbReference type="EMBL" id="EGG57125.1"/>
    </source>
</evidence>
<dbReference type="GeneID" id="43347942"/>
<organism evidence="1 2">
    <name type="scientific">Parasutterella excrementihominis YIT 11859</name>
    <dbReference type="NCBI Taxonomy" id="762966"/>
    <lineage>
        <taxon>Bacteria</taxon>
        <taxon>Pseudomonadati</taxon>
        <taxon>Pseudomonadota</taxon>
        <taxon>Betaproteobacteria</taxon>
        <taxon>Burkholderiales</taxon>
        <taxon>Sutterellaceae</taxon>
        <taxon>Parasutterella</taxon>
    </lineage>
</organism>
<sequence length="175" mass="20785">MHPQEERFEHIKDELEKAGIDFDEYRYEEGALEIFSSYSSLKKLAPWCLSRIHIEYERIIFRDEECIQFFREQRAEELRGHSSVNSTEKIQLVDSRTKFIQQLSYPPSLFLLIAILKRYSIPYVDNTSRGGAFWIDGDLDSLKWLIDGLTSIGFSCRFIAKRRKKNLPKLWITWP</sequence>
<protein>
    <submittedName>
        <fullName evidence="1">Uncharacterized protein</fullName>
    </submittedName>
</protein>